<reference evidence="19" key="1">
    <citation type="journal article" date="2010" name="ISME J.">
        <title>The complete genome sequence of the algal symbiont Dinoroseobacter shibae: a hitchhiker's guide to life in the sea.</title>
        <authorList>
            <person name="Wagner-Dobler I."/>
            <person name="Ballhausen B."/>
            <person name="Berger M."/>
            <person name="Brinkhoff T."/>
            <person name="Buchholz I."/>
            <person name="Bunk B."/>
            <person name="Cypionka H."/>
            <person name="Daniel R."/>
            <person name="Drepper T."/>
            <person name="Gerdts G."/>
            <person name="Hahnke S."/>
            <person name="Han C."/>
            <person name="Jahn D."/>
            <person name="Kalhoefer D."/>
            <person name="Kiss H."/>
            <person name="Klenk H.P."/>
            <person name="Kyrpides N."/>
            <person name="Liebl W."/>
            <person name="Liesegang H."/>
            <person name="Meincke L."/>
            <person name="Pati A."/>
            <person name="Petersen J."/>
            <person name="Piekarski T."/>
            <person name="Pommerenke C."/>
            <person name="Pradella S."/>
            <person name="Pukall R."/>
            <person name="Rabus R."/>
            <person name="Stackebrandt E."/>
            <person name="Thole S."/>
            <person name="Thompson L."/>
            <person name="Tielen P."/>
            <person name="Tomasch J."/>
            <person name="von Jan M."/>
            <person name="Wanphrut N."/>
            <person name="Wichels A."/>
            <person name="Zech H."/>
            <person name="Simon M."/>
        </authorList>
    </citation>
    <scope>NUCLEOTIDE SEQUENCE [LARGE SCALE GENOMIC DNA]</scope>
    <source>
        <strain evidence="19">DSM 16493 / NCIMB 14021 / DFL 12</strain>
    </source>
</reference>
<dbReference type="EMBL" id="CP000830">
    <property type="protein sequence ID" value="ABV93990.1"/>
    <property type="molecule type" value="Genomic_DNA"/>
</dbReference>
<evidence type="ECO:0000313" key="18">
    <source>
        <dbReference type="EMBL" id="ABV93990.1"/>
    </source>
</evidence>
<evidence type="ECO:0000256" key="9">
    <source>
        <dbReference type="ARBA" id="ARBA00023065"/>
    </source>
</evidence>
<dbReference type="Pfam" id="PF22461">
    <property type="entry name" value="SLBB_2"/>
    <property type="match status" value="1"/>
</dbReference>
<keyword evidence="3" id="KW-0813">Transport</keyword>
<dbReference type="InterPro" id="IPR054765">
    <property type="entry name" value="SLBB_dom"/>
</dbReference>
<keyword evidence="13" id="KW-0998">Cell outer membrane</keyword>
<keyword evidence="11" id="KW-0472">Membrane</keyword>
<evidence type="ECO:0000256" key="7">
    <source>
        <dbReference type="ARBA" id="ARBA00022729"/>
    </source>
</evidence>
<accession>A8LR67</accession>
<gene>
    <name evidence="18" type="ordered locus">Dshi_2254</name>
</gene>
<keyword evidence="8" id="KW-0625">Polysaccharide transport</keyword>
<evidence type="ECO:0000256" key="4">
    <source>
        <dbReference type="ARBA" id="ARBA00022452"/>
    </source>
</evidence>
<dbReference type="HOGENOM" id="CLU_038343_4_0_5"/>
<keyword evidence="6" id="KW-0812">Transmembrane</keyword>
<sequence>MTFGKTAVLSRLARVALILVTTGALAACGLPRSGPVKNELFDASVSEAGNAFIVPVTDVVAQQTFSRPATGFSSSFLSAGTVSPDAIRPGDILGLTIWENVVEGLLARGGAAASVIEQVQVDSAGFIFVPYAGRIMAAGNTPEALRGIITRQLETQTPDPQVSVRRIAGDGATVTVVGNVNGQGVYTIERPTRTLSSMIARAGGVNAEFAEYDMILVRVIRGGEIGTIWLTDLYRDPSLDIALRGGDKIIIEQDPRSFIALGATRGQTRVNFDAQDLTALEALAQVGGLDPNLADPTGVFILRDESEDVARTVLGRPDLQGPQRVVYVLDLTQPNGFFTAEDFMIKDSDTVYVTEAPIARWNKTVSLLFGAVIQPAANIETLTAN</sequence>
<dbReference type="GO" id="GO:0006811">
    <property type="term" value="P:monoatomic ion transport"/>
    <property type="evidence" value="ECO:0007669"/>
    <property type="project" value="UniProtKB-KW"/>
</dbReference>
<dbReference type="eggNOG" id="COG1596">
    <property type="taxonomic scope" value="Bacteria"/>
</dbReference>
<feature type="chain" id="PRO_5002726204" evidence="15">
    <location>
        <begin position="27"/>
        <end position="385"/>
    </location>
</feature>
<dbReference type="GO" id="GO:0015159">
    <property type="term" value="F:polysaccharide transmembrane transporter activity"/>
    <property type="evidence" value="ECO:0007669"/>
    <property type="project" value="InterPro"/>
</dbReference>
<dbReference type="GO" id="GO:0046930">
    <property type="term" value="C:pore complex"/>
    <property type="evidence" value="ECO:0007669"/>
    <property type="project" value="UniProtKB-KW"/>
</dbReference>
<evidence type="ECO:0000256" key="12">
    <source>
        <dbReference type="ARBA" id="ARBA00023139"/>
    </source>
</evidence>
<keyword evidence="7 15" id="KW-0732">Signal</keyword>
<evidence type="ECO:0000256" key="11">
    <source>
        <dbReference type="ARBA" id="ARBA00023136"/>
    </source>
</evidence>
<organism evidence="18 19">
    <name type="scientific">Dinoroseobacter shibae (strain DSM 16493 / NCIMB 14021 / DFL 12)</name>
    <dbReference type="NCBI Taxonomy" id="398580"/>
    <lineage>
        <taxon>Bacteria</taxon>
        <taxon>Pseudomonadati</taxon>
        <taxon>Pseudomonadota</taxon>
        <taxon>Alphaproteobacteria</taxon>
        <taxon>Rhodobacterales</taxon>
        <taxon>Roseobacteraceae</taxon>
        <taxon>Dinoroseobacter</taxon>
    </lineage>
</organism>
<dbReference type="RefSeq" id="WP_012178921.1">
    <property type="nucleotide sequence ID" value="NC_009952.1"/>
</dbReference>
<keyword evidence="9" id="KW-0406">Ion transport</keyword>
<name>A8LR67_DINSH</name>
<evidence type="ECO:0000256" key="15">
    <source>
        <dbReference type="SAM" id="SignalP"/>
    </source>
</evidence>
<keyword evidence="12" id="KW-0564">Palmitate</keyword>
<dbReference type="PROSITE" id="PS51257">
    <property type="entry name" value="PROKAR_LIPOPROTEIN"/>
    <property type="match status" value="1"/>
</dbReference>
<evidence type="ECO:0000256" key="5">
    <source>
        <dbReference type="ARBA" id="ARBA00022597"/>
    </source>
</evidence>
<evidence type="ECO:0000256" key="8">
    <source>
        <dbReference type="ARBA" id="ARBA00023047"/>
    </source>
</evidence>
<evidence type="ECO:0000259" key="16">
    <source>
        <dbReference type="Pfam" id="PF02563"/>
    </source>
</evidence>
<dbReference type="Gene3D" id="3.30.1950.10">
    <property type="entry name" value="wza like domain"/>
    <property type="match status" value="1"/>
</dbReference>
<proteinExistence type="inferred from homology"/>
<evidence type="ECO:0000256" key="6">
    <source>
        <dbReference type="ARBA" id="ARBA00022692"/>
    </source>
</evidence>
<dbReference type="PANTHER" id="PTHR33619">
    <property type="entry name" value="POLYSACCHARIDE EXPORT PROTEIN GFCE-RELATED"/>
    <property type="match status" value="1"/>
</dbReference>
<dbReference type="InterPro" id="IPR003715">
    <property type="entry name" value="Poly_export_N"/>
</dbReference>
<dbReference type="GO" id="GO:0015288">
    <property type="term" value="F:porin activity"/>
    <property type="evidence" value="ECO:0007669"/>
    <property type="project" value="UniProtKB-KW"/>
</dbReference>
<keyword evidence="14" id="KW-0449">Lipoprotein</keyword>
<keyword evidence="4" id="KW-1134">Transmembrane beta strand</keyword>
<evidence type="ECO:0000259" key="17">
    <source>
        <dbReference type="Pfam" id="PF22461"/>
    </source>
</evidence>
<dbReference type="Pfam" id="PF02563">
    <property type="entry name" value="Poly_export"/>
    <property type="match status" value="1"/>
</dbReference>
<dbReference type="KEGG" id="dsh:Dshi_2254"/>
<feature type="signal peptide" evidence="15">
    <location>
        <begin position="1"/>
        <end position="26"/>
    </location>
</feature>
<dbReference type="PANTHER" id="PTHR33619:SF3">
    <property type="entry name" value="POLYSACCHARIDE EXPORT PROTEIN GFCE-RELATED"/>
    <property type="match status" value="1"/>
</dbReference>
<evidence type="ECO:0000256" key="3">
    <source>
        <dbReference type="ARBA" id="ARBA00022448"/>
    </source>
</evidence>
<keyword evidence="19" id="KW-1185">Reference proteome</keyword>
<evidence type="ECO:0000256" key="2">
    <source>
        <dbReference type="ARBA" id="ARBA00009450"/>
    </source>
</evidence>
<dbReference type="GO" id="GO:0009279">
    <property type="term" value="C:cell outer membrane"/>
    <property type="evidence" value="ECO:0007669"/>
    <property type="project" value="UniProtKB-SubCell"/>
</dbReference>
<evidence type="ECO:0000256" key="1">
    <source>
        <dbReference type="ARBA" id="ARBA00004571"/>
    </source>
</evidence>
<dbReference type="InterPro" id="IPR049712">
    <property type="entry name" value="Poly_export"/>
</dbReference>
<comment type="subcellular location">
    <subcellularLocation>
        <location evidence="1">Cell outer membrane</location>
        <topology evidence="1">Multi-pass membrane protein</topology>
    </subcellularLocation>
</comment>
<evidence type="ECO:0000313" key="19">
    <source>
        <dbReference type="Proteomes" id="UP000006833"/>
    </source>
</evidence>
<dbReference type="Proteomes" id="UP000006833">
    <property type="component" value="Chromosome"/>
</dbReference>
<dbReference type="STRING" id="398580.Dshi_2254"/>
<comment type="similarity">
    <text evidence="2">Belongs to the BexD/CtrA/VexA family.</text>
</comment>
<dbReference type="Gene3D" id="3.10.560.10">
    <property type="entry name" value="Outer membrane lipoprotein wza domain like"/>
    <property type="match status" value="2"/>
</dbReference>
<feature type="domain" description="SLBB" evidence="17">
    <location>
        <begin position="174"/>
        <end position="251"/>
    </location>
</feature>
<dbReference type="AlphaFoldDB" id="A8LR67"/>
<protein>
    <submittedName>
        <fullName evidence="18">Putative polysaccharide export protein</fullName>
    </submittedName>
</protein>
<evidence type="ECO:0000256" key="14">
    <source>
        <dbReference type="ARBA" id="ARBA00023288"/>
    </source>
</evidence>
<feature type="domain" description="Polysaccharide export protein N-terminal" evidence="16">
    <location>
        <begin position="86"/>
        <end position="165"/>
    </location>
</feature>
<keyword evidence="10" id="KW-0626">Porin</keyword>
<keyword evidence="5" id="KW-0762">Sugar transport</keyword>
<evidence type="ECO:0000256" key="10">
    <source>
        <dbReference type="ARBA" id="ARBA00023114"/>
    </source>
</evidence>
<evidence type="ECO:0000256" key="13">
    <source>
        <dbReference type="ARBA" id="ARBA00023237"/>
    </source>
</evidence>